<comment type="similarity">
    <text evidence="8">Belongs to the tRNA(Ile)-lysidine synthase family.</text>
</comment>
<dbReference type="AlphaFoldDB" id="A0A8D9NB05"/>
<dbReference type="PANTHER" id="PTHR43033:SF1">
    <property type="entry name" value="TRNA(ILE)-LYSIDINE SYNTHASE-RELATED"/>
    <property type="match status" value="1"/>
</dbReference>
<evidence type="ECO:0000256" key="1">
    <source>
        <dbReference type="ARBA" id="ARBA00004496"/>
    </source>
</evidence>
<comment type="subcellular location">
    <subcellularLocation>
        <location evidence="1 8">Cytoplasm</location>
    </subcellularLocation>
</comment>
<dbReference type="SUPFAM" id="SSF52402">
    <property type="entry name" value="Adenine nucleotide alpha hydrolases-like"/>
    <property type="match status" value="1"/>
</dbReference>
<dbReference type="Gene3D" id="1.20.59.20">
    <property type="match status" value="1"/>
</dbReference>
<evidence type="ECO:0000256" key="2">
    <source>
        <dbReference type="ARBA" id="ARBA00022490"/>
    </source>
</evidence>
<organism evidence="10 11">
    <name type="scientific">Candidatus Portiera aleyrodidarum</name>
    <name type="common">primary endosymbiont of Bemisia tabaci</name>
    <dbReference type="NCBI Taxonomy" id="91844"/>
    <lineage>
        <taxon>Bacteria</taxon>
        <taxon>Pseudomonadati</taxon>
        <taxon>Pseudomonadota</taxon>
        <taxon>Gammaproteobacteria</taxon>
        <taxon>Candidatus Johnevansiales</taxon>
        <taxon>Candidatus Johnevansiaceae</taxon>
        <taxon>Candidatus Portiera</taxon>
    </lineage>
</organism>
<comment type="function">
    <text evidence="8">Ligates lysine onto the cytidine present at position 34 of the AUA codon-specific tRNA(Ile) that contains the anticodon CAU, in an ATP-dependent manner. Cytidine is converted to lysidine, thus changing the amino acid specificity of the tRNA from methionine to isoleucine.</text>
</comment>
<reference evidence="10 11" key="1">
    <citation type="journal article" date="2015" name="Genome Biol. Evol.">
        <title>Genome evolution in the primary endosymbiont of whiteflies sheds light on their divergence.</title>
        <authorList>
            <person name="Santos-Garcia D."/>
            <person name="Vargas-Chavez C."/>
            <person name="Moya A."/>
            <person name="Latorre A."/>
            <person name="Silva"/>
            <person name="F J."/>
        </authorList>
    </citation>
    <scope>NUCLEOTIDE SEQUENCE [LARGE SCALE GENOMIC DNA]</scope>
    <source>
        <strain evidence="11">AD-VLC</strain>
    </source>
</reference>
<dbReference type="GO" id="GO:0006400">
    <property type="term" value="P:tRNA modification"/>
    <property type="evidence" value="ECO:0007669"/>
    <property type="project" value="UniProtKB-UniRule"/>
</dbReference>
<evidence type="ECO:0000256" key="4">
    <source>
        <dbReference type="ARBA" id="ARBA00022694"/>
    </source>
</evidence>
<evidence type="ECO:0000256" key="6">
    <source>
        <dbReference type="ARBA" id="ARBA00022840"/>
    </source>
</evidence>
<dbReference type="Gene3D" id="3.40.50.620">
    <property type="entry name" value="HUPs"/>
    <property type="match status" value="1"/>
</dbReference>
<dbReference type="InterPro" id="IPR014729">
    <property type="entry name" value="Rossmann-like_a/b/a_fold"/>
</dbReference>
<evidence type="ECO:0000256" key="8">
    <source>
        <dbReference type="HAMAP-Rule" id="MF_01161"/>
    </source>
</evidence>
<evidence type="ECO:0000313" key="10">
    <source>
        <dbReference type="EMBL" id="CEI58573.1"/>
    </source>
</evidence>
<dbReference type="EMBL" id="LN649255">
    <property type="protein sequence ID" value="CEI58573.1"/>
    <property type="molecule type" value="Genomic_DNA"/>
</dbReference>
<sequence>MNFSQYYLYTIIKTLNIKKIWIALSGGIDSICLLDITYKSVNKLKKNNLIPKIYALHINHYMNKYSEKCEKFCIKSCELFNIPLIIKRQKKYIKNIELSARTFRYFWFTYYLNKYDVIFIAHNNDDQIENFMLKTIKGSGINGLSSIPYKRKLGDGFLIRPFLNISRINIKKYIKKYKINWFEDKTNFNIKFERNYLRHNIIPEFKKRWPYFNITLTKCIEKVKESKKLLNEFSKEIFNFIGCNSKKIYIKKLIKLSYCKIRYLIIFCLKNLGYINPSKKKINELINQILNAKYYSSILIKFNKIEVRFWKGFLYFIYYSYYKYKPENIFYSWNLYCIKKFDKLNIKIFNLKGGEKIKHYGKIKRIKNLLQKLSIPPWERNKFIIVYYKDKIVAALNKNFSLVTDKWIAKIKIKYPF</sequence>
<keyword evidence="5 8" id="KW-0547">Nucleotide-binding</keyword>
<evidence type="ECO:0000259" key="9">
    <source>
        <dbReference type="SMART" id="SM00977"/>
    </source>
</evidence>
<dbReference type="GO" id="GO:0005524">
    <property type="term" value="F:ATP binding"/>
    <property type="evidence" value="ECO:0007669"/>
    <property type="project" value="UniProtKB-UniRule"/>
</dbReference>
<gene>
    <name evidence="8 10" type="primary">tilS</name>
    <name evidence="10" type="ORF">PAD_025</name>
</gene>
<comment type="domain">
    <text evidence="8">The N-terminal region contains the highly conserved SGGXDS motif, predicted to be a P-loop motif involved in ATP binding.</text>
</comment>
<feature type="domain" description="Lysidine-tRNA(Ile) synthetase C-terminal" evidence="9">
    <location>
        <begin position="346"/>
        <end position="415"/>
    </location>
</feature>
<dbReference type="SUPFAM" id="SSF82829">
    <property type="entry name" value="MesJ substrate recognition domain-like"/>
    <property type="match status" value="1"/>
</dbReference>
<comment type="catalytic activity">
    <reaction evidence="7 8">
        <text>cytidine(34) in tRNA(Ile2) + L-lysine + ATP = lysidine(34) in tRNA(Ile2) + AMP + diphosphate + H(+)</text>
        <dbReference type="Rhea" id="RHEA:43744"/>
        <dbReference type="Rhea" id="RHEA-COMP:10625"/>
        <dbReference type="Rhea" id="RHEA-COMP:10670"/>
        <dbReference type="ChEBI" id="CHEBI:15378"/>
        <dbReference type="ChEBI" id="CHEBI:30616"/>
        <dbReference type="ChEBI" id="CHEBI:32551"/>
        <dbReference type="ChEBI" id="CHEBI:33019"/>
        <dbReference type="ChEBI" id="CHEBI:82748"/>
        <dbReference type="ChEBI" id="CHEBI:83665"/>
        <dbReference type="ChEBI" id="CHEBI:456215"/>
        <dbReference type="EC" id="6.3.4.19"/>
    </reaction>
</comment>
<protein>
    <recommendedName>
        <fullName evidence="8">tRNA(Ile)-lysidine synthase</fullName>
        <ecNumber evidence="8">6.3.4.19</ecNumber>
    </recommendedName>
    <alternativeName>
        <fullName evidence="8">tRNA(Ile)-2-lysyl-cytidine synthase</fullName>
    </alternativeName>
    <alternativeName>
        <fullName evidence="8">tRNA(Ile)-lysidine synthetase</fullName>
    </alternativeName>
</protein>
<keyword evidence="2 8" id="KW-0963">Cytoplasm</keyword>
<feature type="binding site" evidence="8">
    <location>
        <begin position="25"/>
        <end position="30"/>
    </location>
    <ligand>
        <name>ATP</name>
        <dbReference type="ChEBI" id="CHEBI:30616"/>
    </ligand>
</feature>
<dbReference type="HAMAP" id="MF_01161">
    <property type="entry name" value="tRNA_Ile_lys_synt"/>
    <property type="match status" value="1"/>
</dbReference>
<dbReference type="Pfam" id="PF01171">
    <property type="entry name" value="ATP_bind_3"/>
    <property type="match status" value="1"/>
</dbReference>
<dbReference type="SMART" id="SM00977">
    <property type="entry name" value="TilS_C"/>
    <property type="match status" value="1"/>
</dbReference>
<dbReference type="InterPro" id="IPR011063">
    <property type="entry name" value="TilS/TtcA_N"/>
</dbReference>
<dbReference type="GO" id="GO:0005737">
    <property type="term" value="C:cytoplasm"/>
    <property type="evidence" value="ECO:0007669"/>
    <property type="project" value="UniProtKB-SubCell"/>
</dbReference>
<evidence type="ECO:0000313" key="11">
    <source>
        <dbReference type="Proteomes" id="UP000032800"/>
    </source>
</evidence>
<dbReference type="SUPFAM" id="SSF56037">
    <property type="entry name" value="PheT/TilS domain"/>
    <property type="match status" value="1"/>
</dbReference>
<dbReference type="NCBIfam" id="TIGR02432">
    <property type="entry name" value="lysidine_TilS_N"/>
    <property type="match status" value="1"/>
</dbReference>
<keyword evidence="4 8" id="KW-0819">tRNA processing</keyword>
<dbReference type="RefSeq" id="WP_219848718.1">
    <property type="nucleotide sequence ID" value="NZ_LN649255.1"/>
</dbReference>
<dbReference type="InterPro" id="IPR012094">
    <property type="entry name" value="tRNA_Ile_lys_synt"/>
</dbReference>
<evidence type="ECO:0000256" key="5">
    <source>
        <dbReference type="ARBA" id="ARBA00022741"/>
    </source>
</evidence>
<dbReference type="EC" id="6.3.4.19" evidence="8"/>
<keyword evidence="6 8" id="KW-0067">ATP-binding</keyword>
<evidence type="ECO:0000256" key="7">
    <source>
        <dbReference type="ARBA" id="ARBA00048539"/>
    </source>
</evidence>
<proteinExistence type="inferred from homology"/>
<dbReference type="Proteomes" id="UP000032800">
    <property type="component" value="Chromosome I"/>
</dbReference>
<dbReference type="InterPro" id="IPR012796">
    <property type="entry name" value="Lysidine-tRNA-synth_C"/>
</dbReference>
<accession>A0A8D9NB05</accession>
<dbReference type="Pfam" id="PF11734">
    <property type="entry name" value="TilS_C"/>
    <property type="match status" value="1"/>
</dbReference>
<evidence type="ECO:0000256" key="3">
    <source>
        <dbReference type="ARBA" id="ARBA00022598"/>
    </source>
</evidence>
<dbReference type="CDD" id="cd01992">
    <property type="entry name" value="TilS_N"/>
    <property type="match status" value="1"/>
</dbReference>
<dbReference type="GO" id="GO:0032267">
    <property type="term" value="F:tRNA(Ile)-lysidine synthase activity"/>
    <property type="evidence" value="ECO:0007669"/>
    <property type="project" value="UniProtKB-EC"/>
</dbReference>
<dbReference type="KEGG" id="plc:PAD_025"/>
<dbReference type="PANTHER" id="PTHR43033">
    <property type="entry name" value="TRNA(ILE)-LYSIDINE SYNTHASE-RELATED"/>
    <property type="match status" value="1"/>
</dbReference>
<dbReference type="NCBIfam" id="TIGR02433">
    <property type="entry name" value="lysidine_TilS_C"/>
    <property type="match status" value="1"/>
</dbReference>
<dbReference type="InterPro" id="IPR012795">
    <property type="entry name" value="tRNA_Ile_lys_synt_N"/>
</dbReference>
<name>A0A8D9NB05_9GAMM</name>
<keyword evidence="3 8" id="KW-0436">Ligase</keyword>